<protein>
    <submittedName>
        <fullName evidence="1">Uncharacterized protein</fullName>
    </submittedName>
</protein>
<evidence type="ECO:0000313" key="2">
    <source>
        <dbReference type="Proteomes" id="UP000001364"/>
    </source>
</evidence>
<dbReference type="KEGG" id="ccs:CCNA_01293"/>
<accession>A0A0H3C6Z7</accession>
<proteinExistence type="predicted"/>
<sequence length="143" mass="15424">MGVGADDGGVQHRPFQVGLGRHRLEQAVQHAHLDPAVIAALGGLVGAKPLGQVTPAPARARHPQQRVHEQAAIAARAALALATAGHEQLDPRPLVVPKNLAFQHRLQKAVLNQTSANSGILNRHYGLEPFSFRWNHLKRLKGL</sequence>
<dbReference type="RefSeq" id="WP_012640186.1">
    <property type="nucleotide sequence ID" value="NC_011916.1"/>
</dbReference>
<dbReference type="AlphaFoldDB" id="A0A0H3C6Z7"/>
<keyword evidence="2" id="KW-1185">Reference proteome</keyword>
<reference evidence="1 2" key="1">
    <citation type="journal article" date="2010" name="J. Bacteriol.">
        <title>The genetic basis of laboratory adaptation in Caulobacter crescentus.</title>
        <authorList>
            <person name="Marks M.E."/>
            <person name="Castro-Rojas C.M."/>
            <person name="Teiling C."/>
            <person name="Du L."/>
            <person name="Kapatral V."/>
            <person name="Walunas T.L."/>
            <person name="Crosson S."/>
        </authorList>
    </citation>
    <scope>NUCLEOTIDE SEQUENCE [LARGE SCALE GENOMIC DNA]</scope>
    <source>
        <strain evidence="2">NA1000 / CB15N</strain>
    </source>
</reference>
<dbReference type="RefSeq" id="YP_002516666.1">
    <property type="nucleotide sequence ID" value="NC_011916.1"/>
</dbReference>
<name>A0A0H3C6Z7_CAUVN</name>
<gene>
    <name evidence="1" type="ordered locus">CCNA_01293</name>
</gene>
<dbReference type="GeneID" id="7333023"/>
<evidence type="ECO:0000313" key="1">
    <source>
        <dbReference type="EMBL" id="ACL94758.1"/>
    </source>
</evidence>
<dbReference type="HOGENOM" id="CLU_1802609_0_0_5"/>
<organism evidence="1 2">
    <name type="scientific">Caulobacter vibrioides (strain NA1000 / CB15N)</name>
    <name type="common">Caulobacter crescentus</name>
    <dbReference type="NCBI Taxonomy" id="565050"/>
    <lineage>
        <taxon>Bacteria</taxon>
        <taxon>Pseudomonadati</taxon>
        <taxon>Pseudomonadota</taxon>
        <taxon>Alphaproteobacteria</taxon>
        <taxon>Caulobacterales</taxon>
        <taxon>Caulobacteraceae</taxon>
        <taxon>Caulobacter</taxon>
    </lineage>
</organism>
<dbReference type="EMBL" id="CP001340">
    <property type="protein sequence ID" value="ACL94758.1"/>
    <property type="molecule type" value="Genomic_DNA"/>
</dbReference>
<dbReference type="Proteomes" id="UP000001364">
    <property type="component" value="Chromosome"/>
</dbReference>